<evidence type="ECO:0000313" key="1">
    <source>
        <dbReference type="EMBL" id="MCI4657949.1"/>
    </source>
</evidence>
<protein>
    <recommendedName>
        <fullName evidence="3">DUF559 domain-containing protein</fullName>
    </recommendedName>
</protein>
<reference evidence="1" key="1">
    <citation type="submission" date="2022-03" db="EMBL/GenBank/DDBJ databases">
        <title>Cryobacterium sp. nov. strain ZS14-85, isolated from Antarctic soil.</title>
        <authorList>
            <person name="Li J."/>
            <person name="Niu G."/>
        </authorList>
    </citation>
    <scope>NUCLEOTIDE SEQUENCE</scope>
    <source>
        <strain evidence="1">ZS14-85</strain>
    </source>
</reference>
<evidence type="ECO:0008006" key="3">
    <source>
        <dbReference type="Google" id="ProtNLM"/>
    </source>
</evidence>
<proteinExistence type="predicted"/>
<accession>A0AA41QWG7</accession>
<gene>
    <name evidence="1" type="ORF">MQH31_09030</name>
</gene>
<dbReference type="Proteomes" id="UP001165341">
    <property type="component" value="Unassembled WGS sequence"/>
</dbReference>
<name>A0AA41QWG7_9MICO</name>
<comment type="caution">
    <text evidence="1">The sequence shown here is derived from an EMBL/GenBank/DDBJ whole genome shotgun (WGS) entry which is preliminary data.</text>
</comment>
<evidence type="ECO:0000313" key="2">
    <source>
        <dbReference type="Proteomes" id="UP001165341"/>
    </source>
</evidence>
<keyword evidence="2" id="KW-1185">Reference proteome</keyword>
<dbReference type="EMBL" id="JALGAR010000002">
    <property type="protein sequence ID" value="MCI4657949.1"/>
    <property type="molecule type" value="Genomic_DNA"/>
</dbReference>
<sequence length="271" mass="30448">MDLEQPFHGIRSPRVGPATIATLIAAYSERMSTAQFFSHVTAAHLHGLPLPRRFASSGVIHVCVDDPAERQRVRGTVAHHARPGTVRRVDIGGYRVAAPVDVWRQLAAVLSLDELIVMGDALVGGKRPLATMAELRTGVARHAGKRGARRLREALEWVRPGVLSPRETEIRLLLVRAGLPEPEVNAPLTDRSGRKIATGDLVYREYRVLVEYDGEQHRTDEEQYHWDIDRLDAIMEADWRVVRLNKTHIRLKSASAVRKVDTALRDRGWRP</sequence>
<dbReference type="AlphaFoldDB" id="A0AA41QWG7"/>
<organism evidence="1 2">
    <name type="scientific">Cryobacterium zhongshanensis</name>
    <dbReference type="NCBI Taxonomy" id="2928153"/>
    <lineage>
        <taxon>Bacteria</taxon>
        <taxon>Bacillati</taxon>
        <taxon>Actinomycetota</taxon>
        <taxon>Actinomycetes</taxon>
        <taxon>Micrococcales</taxon>
        <taxon>Microbacteriaceae</taxon>
        <taxon>Cryobacterium</taxon>
    </lineage>
</organism>
<dbReference type="RefSeq" id="WP_243011765.1">
    <property type="nucleotide sequence ID" value="NZ_JALGAR010000002.1"/>
</dbReference>